<organism evidence="2">
    <name type="scientific">marine sediment metagenome</name>
    <dbReference type="NCBI Taxonomy" id="412755"/>
    <lineage>
        <taxon>unclassified sequences</taxon>
        <taxon>metagenomes</taxon>
        <taxon>ecological metagenomes</taxon>
    </lineage>
</organism>
<dbReference type="EMBL" id="BART01015495">
    <property type="protein sequence ID" value="GAG85264.1"/>
    <property type="molecule type" value="Genomic_DNA"/>
</dbReference>
<comment type="caution">
    <text evidence="2">The sequence shown here is derived from an EMBL/GenBank/DDBJ whole genome shotgun (WGS) entry which is preliminary data.</text>
</comment>
<feature type="compositionally biased region" description="Low complexity" evidence="1">
    <location>
        <begin position="10"/>
        <end position="23"/>
    </location>
</feature>
<feature type="non-terminal residue" evidence="2">
    <location>
        <position position="1"/>
    </location>
</feature>
<dbReference type="AlphaFoldDB" id="X1AR52"/>
<sequence length="31" mass="3248">ILGKNDALFAESGSQQEAAQQEGIGVSKEEI</sequence>
<name>X1AR52_9ZZZZ</name>
<feature type="region of interest" description="Disordered" evidence="1">
    <location>
        <begin position="1"/>
        <end position="31"/>
    </location>
</feature>
<accession>X1AR52</accession>
<reference evidence="2" key="1">
    <citation type="journal article" date="2014" name="Front. Microbiol.">
        <title>High frequency of phylogenetically diverse reductive dehalogenase-homologous genes in deep subseafloor sedimentary metagenomes.</title>
        <authorList>
            <person name="Kawai M."/>
            <person name="Futagami T."/>
            <person name="Toyoda A."/>
            <person name="Takaki Y."/>
            <person name="Nishi S."/>
            <person name="Hori S."/>
            <person name="Arai W."/>
            <person name="Tsubouchi T."/>
            <person name="Morono Y."/>
            <person name="Uchiyama I."/>
            <person name="Ito T."/>
            <person name="Fujiyama A."/>
            <person name="Inagaki F."/>
            <person name="Takami H."/>
        </authorList>
    </citation>
    <scope>NUCLEOTIDE SEQUENCE</scope>
    <source>
        <strain evidence="2">Expedition CK06-06</strain>
    </source>
</reference>
<protein>
    <submittedName>
        <fullName evidence="2">Uncharacterized protein</fullName>
    </submittedName>
</protein>
<gene>
    <name evidence="2" type="ORF">S01H4_30082</name>
</gene>
<evidence type="ECO:0000256" key="1">
    <source>
        <dbReference type="SAM" id="MobiDB-lite"/>
    </source>
</evidence>
<evidence type="ECO:0000313" key="2">
    <source>
        <dbReference type="EMBL" id="GAG85264.1"/>
    </source>
</evidence>
<proteinExistence type="predicted"/>